<protein>
    <submittedName>
        <fullName evidence="3">S-layer homology domain-containing protein</fullName>
    </submittedName>
</protein>
<dbReference type="Gene3D" id="3.20.20.80">
    <property type="entry name" value="Glycosidases"/>
    <property type="match status" value="1"/>
</dbReference>
<dbReference type="InterPro" id="IPR017853">
    <property type="entry name" value="GH"/>
</dbReference>
<feature type="domain" description="SLH" evidence="2">
    <location>
        <begin position="291"/>
        <end position="361"/>
    </location>
</feature>
<evidence type="ECO:0000313" key="3">
    <source>
        <dbReference type="EMBL" id="TLS52676.1"/>
    </source>
</evidence>
<gene>
    <name evidence="3" type="ORF">FE782_08585</name>
</gene>
<evidence type="ECO:0000259" key="2">
    <source>
        <dbReference type="PROSITE" id="PS51272"/>
    </source>
</evidence>
<dbReference type="SUPFAM" id="SSF51445">
    <property type="entry name" value="(Trans)glycosidases"/>
    <property type="match status" value="1"/>
</dbReference>
<reference evidence="3 4" key="1">
    <citation type="submission" date="2019-05" db="EMBL/GenBank/DDBJ databases">
        <authorList>
            <person name="Narsing Rao M.P."/>
            <person name="Li W.J."/>
        </authorList>
    </citation>
    <scope>NUCLEOTIDE SEQUENCE [LARGE SCALE GENOMIC DNA]</scope>
    <source>
        <strain evidence="3 4">SYSU_K30003</strain>
    </source>
</reference>
<keyword evidence="1" id="KW-0732">Signal</keyword>
<feature type="signal peptide" evidence="1">
    <location>
        <begin position="1"/>
        <end position="30"/>
    </location>
</feature>
<evidence type="ECO:0000256" key="1">
    <source>
        <dbReference type="SAM" id="SignalP"/>
    </source>
</evidence>
<organism evidence="3 4">
    <name type="scientific">Paenibacillus antri</name>
    <dbReference type="NCBI Taxonomy" id="2582848"/>
    <lineage>
        <taxon>Bacteria</taxon>
        <taxon>Bacillati</taxon>
        <taxon>Bacillota</taxon>
        <taxon>Bacilli</taxon>
        <taxon>Bacillales</taxon>
        <taxon>Paenibacillaceae</taxon>
        <taxon>Paenibacillus</taxon>
    </lineage>
</organism>
<keyword evidence="4" id="KW-1185">Reference proteome</keyword>
<feature type="chain" id="PRO_5024356892" evidence="1">
    <location>
        <begin position="31"/>
        <end position="474"/>
    </location>
</feature>
<dbReference type="AlphaFoldDB" id="A0A5R9GEA4"/>
<comment type="caution">
    <text evidence="3">The sequence shown here is derived from an EMBL/GenBank/DDBJ whole genome shotgun (WGS) entry which is preliminary data.</text>
</comment>
<feature type="domain" description="SLH" evidence="2">
    <location>
        <begin position="362"/>
        <end position="425"/>
    </location>
</feature>
<dbReference type="InterPro" id="IPR001119">
    <property type="entry name" value="SLH_dom"/>
</dbReference>
<evidence type="ECO:0000313" key="4">
    <source>
        <dbReference type="Proteomes" id="UP000309676"/>
    </source>
</evidence>
<sequence length="474" mass="52888">MKMREVMKPTMILSVAVLMAATMFVRPTQAEPDAVTAMWAWDYNASVSTQERRERLLRFSRQVDANVLFVGTRTTLAGAEPKYADLIQRAHAQGIRVFALAGESAWALTEHHPAAIRHISQVLDFNARHPSTPFDGIQLDVEPYTLPKYADDPAGIGAQLLRLLDTAGQLVPAEMELNAAIPFWYASSHRPRTVDYNGVEKPLSHHILDLVDSVSIMAYRDTADAQIELSSIDVEYAGKVGKLAYVGAETLPPDGERIPEFVTYSGKNVHYMNVQLEAIRRHYADHPGFGGVAVHTYDSYQAMLQQEEETMERQFRELRDAGIMTGYPDGTTGFGKPTTRAEVAAIAARIAGYTEATLERPAEAAFRDVSPRQWFYGWVESARRIGAVQGRGDRTFEPNGMITVEEAFSVMAKTIGLAEDRNAAVPGASDWAQGWIGAMANAGYEDRRPGYRYEMAREELVELAYETYRLKRRE</sequence>
<dbReference type="EMBL" id="VCIW01000004">
    <property type="protein sequence ID" value="TLS52676.1"/>
    <property type="molecule type" value="Genomic_DNA"/>
</dbReference>
<dbReference type="Pfam" id="PF00395">
    <property type="entry name" value="SLH"/>
    <property type="match status" value="1"/>
</dbReference>
<dbReference type="PROSITE" id="PS51272">
    <property type="entry name" value="SLH"/>
    <property type="match status" value="2"/>
</dbReference>
<name>A0A5R9GEA4_9BACL</name>
<accession>A0A5R9GEA4</accession>
<proteinExistence type="predicted"/>
<dbReference type="Proteomes" id="UP000309676">
    <property type="component" value="Unassembled WGS sequence"/>
</dbReference>